<reference evidence="3" key="1">
    <citation type="journal article" date="2001" name="DNA Res.">
        <title>Complete genome sequence of an aerobic thermoacidophilic Crenarchaeon, Sulfolobus tokodaii strain7.</title>
        <authorList>
            <person name="Kawarabayasi Y."/>
            <person name="Hino Y."/>
            <person name="Horikawa H."/>
            <person name="Jin-no K."/>
            <person name="Takahashi M."/>
            <person name="Sekine M."/>
            <person name="Baba S."/>
            <person name="Ankai A."/>
            <person name="Kosugi H."/>
            <person name="Hosoyama A."/>
            <person name="Fukui S."/>
            <person name="Nagai Y."/>
            <person name="Nishijima K."/>
            <person name="Otsuka R."/>
            <person name="Nakazawa H."/>
            <person name="Takamiya M."/>
            <person name="Kato Y."/>
            <person name="Yoshizawa T."/>
            <person name="Tanaka T."/>
            <person name="Kudoh Y."/>
            <person name="Yamazaki J."/>
            <person name="Kushida N."/>
            <person name="Oguchi A."/>
            <person name="Aoki K."/>
            <person name="Masuda S."/>
            <person name="Yanagii M."/>
            <person name="Nishimura M."/>
            <person name="Yamagishi A."/>
            <person name="Oshima T."/>
            <person name="Kikuchi H."/>
        </authorList>
    </citation>
    <scope>NUCLEOTIDE SEQUENCE [LARGE SCALE GENOMIC DNA]</scope>
    <source>
        <strain evidence="3">DSM 16993 / JCM 10545 / NBRC 100140 / 7</strain>
    </source>
</reference>
<keyword evidence="1" id="KW-1133">Transmembrane helix</keyword>
<accession>F9VNQ8</accession>
<organism evidence="2 3">
    <name type="scientific">Sulfurisphaera tokodaii (strain DSM 16993 / JCM 10545 / NBRC 100140 / 7)</name>
    <name type="common">Sulfolobus tokodaii</name>
    <dbReference type="NCBI Taxonomy" id="273063"/>
    <lineage>
        <taxon>Archaea</taxon>
        <taxon>Thermoproteota</taxon>
        <taxon>Thermoprotei</taxon>
        <taxon>Sulfolobales</taxon>
        <taxon>Sulfolobaceae</taxon>
        <taxon>Sulfurisphaera</taxon>
    </lineage>
</organism>
<gene>
    <name evidence="2" type="ordered locus">STK_20017</name>
</gene>
<dbReference type="eggNOG" id="arCOG03902">
    <property type="taxonomic scope" value="Archaea"/>
</dbReference>
<dbReference type="EMBL" id="BA000023">
    <property type="protein sequence ID" value="BAK54704.1"/>
    <property type="molecule type" value="Genomic_DNA"/>
</dbReference>
<dbReference type="AlphaFoldDB" id="F9VNQ8"/>
<sequence>MSRLGNEGRRALNLLNNIDDVRKALRKMGKKVLRETREFRARTCDVRKELVLILLCYLVRSLGEVVGVLSVSR</sequence>
<keyword evidence="3" id="KW-1185">Reference proteome</keyword>
<keyword evidence="1" id="KW-0472">Membrane</keyword>
<evidence type="ECO:0000313" key="2">
    <source>
        <dbReference type="EMBL" id="BAK54704.1"/>
    </source>
</evidence>
<evidence type="ECO:0000313" key="3">
    <source>
        <dbReference type="Proteomes" id="UP000001015"/>
    </source>
</evidence>
<dbReference type="Proteomes" id="UP000001015">
    <property type="component" value="Chromosome"/>
</dbReference>
<proteinExistence type="predicted"/>
<protein>
    <submittedName>
        <fullName evidence="2">Transposase</fullName>
    </submittedName>
</protein>
<name>F9VNQ8_SULTO</name>
<dbReference type="PATRIC" id="fig|273063.9.peg.2279"/>
<dbReference type="KEGG" id="sto:STK_20017"/>
<evidence type="ECO:0000256" key="1">
    <source>
        <dbReference type="SAM" id="Phobius"/>
    </source>
</evidence>
<feature type="transmembrane region" description="Helical" evidence="1">
    <location>
        <begin position="50"/>
        <end position="71"/>
    </location>
</feature>
<keyword evidence="1" id="KW-0812">Transmembrane</keyword>